<reference evidence="8" key="1">
    <citation type="submission" date="2016-06" db="EMBL/GenBank/DDBJ databases">
        <title>Parallel loss of symbiosis genes in relatives of nitrogen-fixing non-legume Parasponia.</title>
        <authorList>
            <person name="Van Velzen R."/>
            <person name="Holmer R."/>
            <person name="Bu F."/>
            <person name="Rutten L."/>
            <person name="Van Zeijl A."/>
            <person name="Liu W."/>
            <person name="Santuari L."/>
            <person name="Cao Q."/>
            <person name="Sharma T."/>
            <person name="Shen D."/>
            <person name="Roswanjaya Y."/>
            <person name="Wardhani T."/>
            <person name="Kalhor M.S."/>
            <person name="Jansen J."/>
            <person name="Van den Hoogen J."/>
            <person name="Gungor B."/>
            <person name="Hartog M."/>
            <person name="Hontelez J."/>
            <person name="Verver J."/>
            <person name="Yang W.-C."/>
            <person name="Schijlen E."/>
            <person name="Repin R."/>
            <person name="Schilthuizen M."/>
            <person name="Schranz E."/>
            <person name="Heidstra R."/>
            <person name="Miyata K."/>
            <person name="Fedorova E."/>
            <person name="Kohlen W."/>
            <person name="Bisseling T."/>
            <person name="Smit S."/>
            <person name="Geurts R."/>
        </authorList>
    </citation>
    <scope>NUCLEOTIDE SEQUENCE [LARGE SCALE GENOMIC DNA]</scope>
    <source>
        <strain evidence="8">cv. RG33-2</strain>
    </source>
</reference>
<evidence type="ECO:0000259" key="6">
    <source>
        <dbReference type="PROSITE" id="PS51005"/>
    </source>
</evidence>
<feature type="domain" description="NAC" evidence="6">
    <location>
        <begin position="1"/>
        <end position="61"/>
    </location>
</feature>
<dbReference type="InParanoid" id="A0A2P5E670"/>
<dbReference type="InterPro" id="IPR003441">
    <property type="entry name" value="NAC-dom"/>
</dbReference>
<organism evidence="7 8">
    <name type="scientific">Trema orientale</name>
    <name type="common">Charcoal tree</name>
    <name type="synonym">Celtis orientalis</name>
    <dbReference type="NCBI Taxonomy" id="63057"/>
    <lineage>
        <taxon>Eukaryota</taxon>
        <taxon>Viridiplantae</taxon>
        <taxon>Streptophyta</taxon>
        <taxon>Embryophyta</taxon>
        <taxon>Tracheophyta</taxon>
        <taxon>Spermatophyta</taxon>
        <taxon>Magnoliopsida</taxon>
        <taxon>eudicotyledons</taxon>
        <taxon>Gunneridae</taxon>
        <taxon>Pentapetalae</taxon>
        <taxon>rosids</taxon>
        <taxon>fabids</taxon>
        <taxon>Rosales</taxon>
        <taxon>Cannabaceae</taxon>
        <taxon>Trema</taxon>
    </lineage>
</organism>
<evidence type="ECO:0000256" key="2">
    <source>
        <dbReference type="ARBA" id="ARBA00023125"/>
    </source>
</evidence>
<dbReference type="GO" id="GO:0006355">
    <property type="term" value="P:regulation of DNA-templated transcription"/>
    <property type="evidence" value="ECO:0007669"/>
    <property type="project" value="InterPro"/>
</dbReference>
<gene>
    <name evidence="7" type="ORF">TorRG33x02_231410</name>
</gene>
<dbReference type="SUPFAM" id="SSF101941">
    <property type="entry name" value="NAC domain"/>
    <property type="match status" value="1"/>
</dbReference>
<sequence>MERLMKMNCMFGHEERPGKGKGTKTNWLMYEYIVTQNCASDTPQVKPRKIDEWVLCKVYVNRRNYKNLQTTSAKPEETNHQNLENLQGEPSTILKNVNGPHENQFEAQDHVPYQISSNPNHMDSTQVSDQILEETVHQNLWVTHQTPIIYLQNQIPITVDDYAYQCPNSVEYTNSFADDHAFDQNMDQYLQAGSSTNILNSSAPFNTYYDYHHLPDHPSYLKYTQLSYQNSEETSHQNLGDLDHVPNQIPLNTDHDGHVQHHLSYGNYEDLKGCDQLMSAEDKLSLIDSLK</sequence>
<dbReference type="Gene3D" id="2.170.150.80">
    <property type="entry name" value="NAC domain"/>
    <property type="match status" value="1"/>
</dbReference>
<evidence type="ECO:0000313" key="7">
    <source>
        <dbReference type="EMBL" id="PON81023.1"/>
    </source>
</evidence>
<evidence type="ECO:0000256" key="1">
    <source>
        <dbReference type="ARBA" id="ARBA00023015"/>
    </source>
</evidence>
<dbReference type="InterPro" id="IPR036093">
    <property type="entry name" value="NAC_dom_sf"/>
</dbReference>
<dbReference type="AlphaFoldDB" id="A0A2P5E670"/>
<proteinExistence type="predicted"/>
<dbReference type="EMBL" id="JXTC01000226">
    <property type="protein sequence ID" value="PON81023.1"/>
    <property type="molecule type" value="Genomic_DNA"/>
</dbReference>
<keyword evidence="8" id="KW-1185">Reference proteome</keyword>
<comment type="caution">
    <text evidence="7">The sequence shown here is derived from an EMBL/GenBank/DDBJ whole genome shotgun (WGS) entry which is preliminary data.</text>
</comment>
<evidence type="ECO:0000256" key="4">
    <source>
        <dbReference type="ARBA" id="ARBA00023242"/>
    </source>
</evidence>
<protein>
    <submittedName>
        <fullName evidence="7">NAC domain containing protein</fullName>
    </submittedName>
</protein>
<keyword evidence="4" id="KW-0539">Nucleus</keyword>
<dbReference type="GO" id="GO:0003677">
    <property type="term" value="F:DNA binding"/>
    <property type="evidence" value="ECO:0007669"/>
    <property type="project" value="UniProtKB-KW"/>
</dbReference>
<name>A0A2P5E670_TREOI</name>
<keyword evidence="2" id="KW-0238">DNA-binding</keyword>
<evidence type="ECO:0000313" key="8">
    <source>
        <dbReference type="Proteomes" id="UP000237000"/>
    </source>
</evidence>
<keyword evidence="1" id="KW-0805">Transcription regulation</keyword>
<accession>A0A2P5E670</accession>
<evidence type="ECO:0000256" key="5">
    <source>
        <dbReference type="SAM" id="MobiDB-lite"/>
    </source>
</evidence>
<evidence type="ECO:0000256" key="3">
    <source>
        <dbReference type="ARBA" id="ARBA00023163"/>
    </source>
</evidence>
<dbReference type="Proteomes" id="UP000237000">
    <property type="component" value="Unassembled WGS sequence"/>
</dbReference>
<feature type="region of interest" description="Disordered" evidence="5">
    <location>
        <begin position="232"/>
        <end position="258"/>
    </location>
</feature>
<dbReference type="PROSITE" id="PS51005">
    <property type="entry name" value="NAC"/>
    <property type="match status" value="1"/>
</dbReference>
<keyword evidence="3" id="KW-0804">Transcription</keyword>